<keyword evidence="3" id="KW-1185">Reference proteome</keyword>
<organism evidence="2 3">
    <name type="scientific">Pyrus ussuriensis x Pyrus communis</name>
    <dbReference type="NCBI Taxonomy" id="2448454"/>
    <lineage>
        <taxon>Eukaryota</taxon>
        <taxon>Viridiplantae</taxon>
        <taxon>Streptophyta</taxon>
        <taxon>Embryophyta</taxon>
        <taxon>Tracheophyta</taxon>
        <taxon>Spermatophyta</taxon>
        <taxon>Magnoliopsida</taxon>
        <taxon>eudicotyledons</taxon>
        <taxon>Gunneridae</taxon>
        <taxon>Pentapetalae</taxon>
        <taxon>rosids</taxon>
        <taxon>fabids</taxon>
        <taxon>Rosales</taxon>
        <taxon>Rosaceae</taxon>
        <taxon>Amygdaloideae</taxon>
        <taxon>Maleae</taxon>
        <taxon>Pyrus</taxon>
    </lineage>
</organism>
<sequence length="160" mass="17688">MSSETFAGKTSGLVEFPQPRRPIDYKMSSISELASTKPVSIDNMTSTDSESFATDGRLPRQFVDHEHVYVAAPPTTPPAEEEDREAVDGLRGFISELRETVPARIAEQLLNVDGNKGQVTVQKGATRGLQGSMEELSHKLERFKIRTLDIVGVVKEEDKQ</sequence>
<comment type="caution">
    <text evidence="2">The sequence shown here is derived from an EMBL/GenBank/DDBJ whole genome shotgun (WGS) entry which is preliminary data.</text>
</comment>
<dbReference type="EMBL" id="SMOL01000143">
    <property type="protein sequence ID" value="KAB2631602.1"/>
    <property type="molecule type" value="Genomic_DNA"/>
</dbReference>
<evidence type="ECO:0000313" key="2">
    <source>
        <dbReference type="EMBL" id="KAB2631602.1"/>
    </source>
</evidence>
<dbReference type="OrthoDB" id="1703123at2759"/>
<gene>
    <name evidence="2" type="ORF">D8674_009121</name>
</gene>
<feature type="region of interest" description="Disordered" evidence="1">
    <location>
        <begin position="1"/>
        <end position="21"/>
    </location>
</feature>
<evidence type="ECO:0000313" key="3">
    <source>
        <dbReference type="Proteomes" id="UP000327157"/>
    </source>
</evidence>
<dbReference type="Proteomes" id="UP000327157">
    <property type="component" value="Chromosome 12"/>
</dbReference>
<reference evidence="2 3" key="3">
    <citation type="submission" date="2019-11" db="EMBL/GenBank/DDBJ databases">
        <title>A de novo genome assembly of a pear dwarfing rootstock.</title>
        <authorList>
            <person name="Wang F."/>
            <person name="Wang J."/>
            <person name="Li S."/>
            <person name="Zhang Y."/>
            <person name="Fang M."/>
            <person name="Ma L."/>
            <person name="Zhao Y."/>
            <person name="Jiang S."/>
        </authorList>
    </citation>
    <scope>NUCLEOTIDE SEQUENCE [LARGE SCALE GENOMIC DNA]</scope>
    <source>
        <strain evidence="2">S2</strain>
        <tissue evidence="2">Leaf</tissue>
    </source>
</reference>
<reference evidence="3" key="2">
    <citation type="submission" date="2019-10" db="EMBL/GenBank/DDBJ databases">
        <title>A de novo genome assembly of a pear dwarfing rootstock.</title>
        <authorList>
            <person name="Wang F."/>
            <person name="Wang J."/>
            <person name="Li S."/>
            <person name="Zhang Y."/>
            <person name="Fang M."/>
            <person name="Ma L."/>
            <person name="Zhao Y."/>
            <person name="Jiang S."/>
        </authorList>
    </citation>
    <scope>NUCLEOTIDE SEQUENCE [LARGE SCALE GENOMIC DNA]</scope>
</reference>
<name>A0A5N5HZQ2_9ROSA</name>
<evidence type="ECO:0000256" key="1">
    <source>
        <dbReference type="SAM" id="MobiDB-lite"/>
    </source>
</evidence>
<protein>
    <submittedName>
        <fullName evidence="2">Uncharacterized protein</fullName>
    </submittedName>
</protein>
<reference evidence="2 3" key="1">
    <citation type="submission" date="2019-09" db="EMBL/GenBank/DDBJ databases">
        <authorList>
            <person name="Ou C."/>
        </authorList>
    </citation>
    <scope>NUCLEOTIDE SEQUENCE [LARGE SCALE GENOMIC DNA]</scope>
    <source>
        <strain evidence="2">S2</strain>
        <tissue evidence="2">Leaf</tissue>
    </source>
</reference>
<accession>A0A5N5HZQ2</accession>
<proteinExistence type="predicted"/>
<dbReference type="AlphaFoldDB" id="A0A5N5HZQ2"/>